<reference evidence="1 2" key="1">
    <citation type="submission" date="2016-01" db="EMBL/GenBank/DDBJ databases">
        <title>Investigation of taxonomic status of Bacillus aminovorans.</title>
        <authorList>
            <person name="Verma A."/>
            <person name="Pal Y."/>
            <person name="Krishnamurthi S."/>
        </authorList>
    </citation>
    <scope>NUCLEOTIDE SEQUENCE [LARGE SCALE GENOMIC DNA]</scope>
    <source>
        <strain evidence="1 2">DSM 4337</strain>
    </source>
</reference>
<evidence type="ECO:0000313" key="1">
    <source>
        <dbReference type="EMBL" id="OAH59153.1"/>
    </source>
</evidence>
<dbReference type="EMBL" id="LQWZ01000006">
    <property type="protein sequence ID" value="OAH59153.1"/>
    <property type="molecule type" value="Genomic_DNA"/>
</dbReference>
<name>A0A177L0K7_9BACI</name>
<organism evidence="1 2">
    <name type="scientific">Domibacillus aminovorans</name>
    <dbReference type="NCBI Taxonomy" id="29332"/>
    <lineage>
        <taxon>Bacteria</taxon>
        <taxon>Bacillati</taxon>
        <taxon>Bacillota</taxon>
        <taxon>Bacilli</taxon>
        <taxon>Bacillales</taxon>
        <taxon>Bacillaceae</taxon>
        <taxon>Domibacillus</taxon>
    </lineage>
</organism>
<dbReference type="Proteomes" id="UP000077271">
    <property type="component" value="Unassembled WGS sequence"/>
</dbReference>
<gene>
    <name evidence="1" type="ORF">AWH48_16325</name>
</gene>
<evidence type="ECO:0000313" key="2">
    <source>
        <dbReference type="Proteomes" id="UP000077271"/>
    </source>
</evidence>
<accession>A0A177L0K7</accession>
<proteinExistence type="predicted"/>
<dbReference type="RefSeq" id="WP_018393190.1">
    <property type="nucleotide sequence ID" value="NZ_LQWZ01000006.1"/>
</dbReference>
<comment type="caution">
    <text evidence="1">The sequence shown here is derived from an EMBL/GenBank/DDBJ whole genome shotgun (WGS) entry which is preliminary data.</text>
</comment>
<protein>
    <submittedName>
        <fullName evidence="1">Uncharacterized protein</fullName>
    </submittedName>
</protein>
<dbReference type="OrthoDB" id="2866828at2"/>
<sequence length="191" mass="22837">MFEIKTFLEKHSYERPQLDSFEYTREHYIGLDESSKLKDYFAYRKFTPEYIQIHVTIKYKNKTLVGIDGVNGLDLWEQTYLDAIAQYVEKRNAETMYGIDPITLKLTALDNKLLHFLIIDEWEPKYIHAEAVLPEKEFLEALLTAAEHFWQVLLDYKVFEEKKMRETTSSDYPVQMIKQLKKLREKVKLLN</sequence>
<dbReference type="AlphaFoldDB" id="A0A177L0K7"/>